<proteinExistence type="predicted"/>
<evidence type="ECO:0000256" key="1">
    <source>
        <dbReference type="SAM" id="MobiDB-lite"/>
    </source>
</evidence>
<sequence length="111" mass="11479">MEIRSVQGPQGLDALGATAAPQPQPIPASFTPASSAKLEPAVKIDIGAEADQPRFIRDTETKSIVFQVVDSSGQVVDQLPSESALRNRAYASSTASAPDTRSGSAAISRVA</sequence>
<keyword evidence="3" id="KW-1185">Reference proteome</keyword>
<protein>
    <submittedName>
        <fullName evidence="2">Uncharacterized protein</fullName>
    </submittedName>
</protein>
<gene>
    <name evidence="2" type="ORF">QO012_002290</name>
</gene>
<feature type="region of interest" description="Disordered" evidence="1">
    <location>
        <begin position="87"/>
        <end position="111"/>
    </location>
</feature>
<dbReference type="RefSeq" id="WP_238202998.1">
    <property type="nucleotide sequence ID" value="NZ_BPQE01000011.1"/>
</dbReference>
<comment type="caution">
    <text evidence="2">The sequence shown here is derived from an EMBL/GenBank/DDBJ whole genome shotgun (WGS) entry which is preliminary data.</text>
</comment>
<accession>A0ABU0I1K0</accession>
<feature type="region of interest" description="Disordered" evidence="1">
    <location>
        <begin position="1"/>
        <end position="34"/>
    </location>
</feature>
<evidence type="ECO:0000313" key="2">
    <source>
        <dbReference type="EMBL" id="MDQ0447790.1"/>
    </source>
</evidence>
<organism evidence="2 3">
    <name type="scientific">Methylobacterium aerolatum</name>
    <dbReference type="NCBI Taxonomy" id="418708"/>
    <lineage>
        <taxon>Bacteria</taxon>
        <taxon>Pseudomonadati</taxon>
        <taxon>Pseudomonadota</taxon>
        <taxon>Alphaproteobacteria</taxon>
        <taxon>Hyphomicrobiales</taxon>
        <taxon>Methylobacteriaceae</taxon>
        <taxon>Methylobacterium</taxon>
    </lineage>
</organism>
<evidence type="ECO:0000313" key="3">
    <source>
        <dbReference type="Proteomes" id="UP001231124"/>
    </source>
</evidence>
<dbReference type="Proteomes" id="UP001231124">
    <property type="component" value="Unassembled WGS sequence"/>
</dbReference>
<name>A0ABU0I1K0_9HYPH</name>
<dbReference type="EMBL" id="JAUSVP010000005">
    <property type="protein sequence ID" value="MDQ0447790.1"/>
    <property type="molecule type" value="Genomic_DNA"/>
</dbReference>
<feature type="compositionally biased region" description="Polar residues" evidence="1">
    <location>
        <begin position="90"/>
        <end position="105"/>
    </location>
</feature>
<reference evidence="2 3" key="1">
    <citation type="submission" date="2023-07" db="EMBL/GenBank/DDBJ databases">
        <title>Genomic Encyclopedia of Type Strains, Phase IV (KMG-IV): sequencing the most valuable type-strain genomes for metagenomic binning, comparative biology and taxonomic classification.</title>
        <authorList>
            <person name="Goeker M."/>
        </authorList>
    </citation>
    <scope>NUCLEOTIDE SEQUENCE [LARGE SCALE GENOMIC DNA]</scope>
    <source>
        <strain evidence="2 3">DSM 19013</strain>
    </source>
</reference>